<sequence length="373" mass="41848">MSITGCTPLALLREGWVGLHPESGQCGRVMLLRQLKFPLLPLRGCAGELGLSQPGSPGITQIIFCVFLETDFNIYKKKMSVMFQDNICRMRYMCLASGSSSMTTCQDPVTPPNVKTIQCTRKTIWEINNNDMEVPEEQLQGDATPPSAKSVTKEESEEGNRDSMERRILKLRKLTASDVRQTLEEDRDSHTTFVYLCIVEPGDEEEGDNAAAGKEDVEMASQNPDDEGKEDVEMASQNPDEDLGNEEENQEKTAEKIETQEKEVVDIHSNKAEDKGIEKEKGDKECACGRRGRQIEVSVMQETIMEGMKGQELARLEHRAPGLIKRDMHGELERQSWNIGQIGAVSQFRGCILSEDVVYPDREGRLLHGPRRL</sequence>
<organism evidence="2 3">
    <name type="scientific">Pleuronectes platessa</name>
    <name type="common">European plaice</name>
    <dbReference type="NCBI Taxonomy" id="8262"/>
    <lineage>
        <taxon>Eukaryota</taxon>
        <taxon>Metazoa</taxon>
        <taxon>Chordata</taxon>
        <taxon>Craniata</taxon>
        <taxon>Vertebrata</taxon>
        <taxon>Euteleostomi</taxon>
        <taxon>Actinopterygii</taxon>
        <taxon>Neopterygii</taxon>
        <taxon>Teleostei</taxon>
        <taxon>Neoteleostei</taxon>
        <taxon>Acanthomorphata</taxon>
        <taxon>Carangaria</taxon>
        <taxon>Pleuronectiformes</taxon>
        <taxon>Pleuronectoidei</taxon>
        <taxon>Pleuronectidae</taxon>
        <taxon>Pleuronectes</taxon>
    </lineage>
</organism>
<gene>
    <name evidence="2" type="ORF">PLEPLA_LOCUS41446</name>
</gene>
<dbReference type="EMBL" id="CADEAL010004180">
    <property type="protein sequence ID" value="CAB1453690.1"/>
    <property type="molecule type" value="Genomic_DNA"/>
</dbReference>
<protein>
    <submittedName>
        <fullName evidence="2">Uncharacterized protein</fullName>
    </submittedName>
</protein>
<name>A0A9N7Z743_PLEPL</name>
<evidence type="ECO:0000313" key="2">
    <source>
        <dbReference type="EMBL" id="CAB1453690.1"/>
    </source>
</evidence>
<evidence type="ECO:0000256" key="1">
    <source>
        <dbReference type="SAM" id="MobiDB-lite"/>
    </source>
</evidence>
<dbReference type="AlphaFoldDB" id="A0A9N7Z743"/>
<proteinExistence type="predicted"/>
<evidence type="ECO:0000313" key="3">
    <source>
        <dbReference type="Proteomes" id="UP001153269"/>
    </source>
</evidence>
<feature type="compositionally biased region" description="Basic and acidic residues" evidence="1">
    <location>
        <begin position="151"/>
        <end position="166"/>
    </location>
</feature>
<accession>A0A9N7Z743</accession>
<feature type="region of interest" description="Disordered" evidence="1">
    <location>
        <begin position="135"/>
        <end position="166"/>
    </location>
</feature>
<keyword evidence="3" id="KW-1185">Reference proteome</keyword>
<dbReference type="Proteomes" id="UP001153269">
    <property type="component" value="Unassembled WGS sequence"/>
</dbReference>
<feature type="compositionally biased region" description="Basic and acidic residues" evidence="1">
    <location>
        <begin position="250"/>
        <end position="278"/>
    </location>
</feature>
<feature type="region of interest" description="Disordered" evidence="1">
    <location>
        <begin position="200"/>
        <end position="278"/>
    </location>
</feature>
<comment type="caution">
    <text evidence="2">The sequence shown here is derived from an EMBL/GenBank/DDBJ whole genome shotgun (WGS) entry which is preliminary data.</text>
</comment>
<feature type="compositionally biased region" description="Acidic residues" evidence="1">
    <location>
        <begin position="239"/>
        <end position="249"/>
    </location>
</feature>
<reference evidence="2" key="1">
    <citation type="submission" date="2020-03" db="EMBL/GenBank/DDBJ databases">
        <authorList>
            <person name="Weist P."/>
        </authorList>
    </citation>
    <scope>NUCLEOTIDE SEQUENCE</scope>
</reference>